<keyword evidence="2" id="KW-1185">Reference proteome</keyword>
<organism evidence="1 2">
    <name type="scientific">Planotetraspora mira</name>
    <dbReference type="NCBI Taxonomy" id="58121"/>
    <lineage>
        <taxon>Bacteria</taxon>
        <taxon>Bacillati</taxon>
        <taxon>Actinomycetota</taxon>
        <taxon>Actinomycetes</taxon>
        <taxon>Streptosporangiales</taxon>
        <taxon>Streptosporangiaceae</taxon>
        <taxon>Planotetraspora</taxon>
    </lineage>
</organism>
<sequence>MTAPLVFGVFPLGMAGGPDGLAVGPPDDFEAIGRALGELQGDGDALLPRMYVVWSGPESTAEVSAQVAQLAGIGVPLDLVLCYRDPGGDVAAWASFVSQVVTRHGRELAALQVTGEPNLTWAGAAADGAFPGALDALVRGVLAGAAAKREVGATAEIGFAVVPDIDPAASGFWAGVRDSGGAEFAAAVDYAGIDIYPDVFGPRLSADELPIIVEQLLRDFRERDLATAGIPTSVPIRICENGWPTGPDRPEEQQAAVLESIIRTVHALRADLNITHWELFTLRDADSSKDDKFHRFGVLRDDYSPKPAFHTLRRLIAELG</sequence>
<dbReference type="RefSeq" id="WP_203954734.1">
    <property type="nucleotide sequence ID" value="NZ_BOOO01000020.1"/>
</dbReference>
<dbReference type="AlphaFoldDB" id="A0A8J3TPM6"/>
<evidence type="ECO:0000313" key="2">
    <source>
        <dbReference type="Proteomes" id="UP000650628"/>
    </source>
</evidence>
<dbReference type="Gene3D" id="3.20.20.80">
    <property type="entry name" value="Glycosidases"/>
    <property type="match status" value="1"/>
</dbReference>
<protein>
    <submittedName>
        <fullName evidence="1">Uncharacterized protein</fullName>
    </submittedName>
</protein>
<evidence type="ECO:0000313" key="1">
    <source>
        <dbReference type="EMBL" id="GII30805.1"/>
    </source>
</evidence>
<dbReference type="Proteomes" id="UP000650628">
    <property type="component" value="Unassembled WGS sequence"/>
</dbReference>
<reference evidence="1 2" key="1">
    <citation type="submission" date="2021-01" db="EMBL/GenBank/DDBJ databases">
        <title>Whole genome shotgun sequence of Planotetraspora mira NBRC 15435.</title>
        <authorList>
            <person name="Komaki H."/>
            <person name="Tamura T."/>
        </authorList>
    </citation>
    <scope>NUCLEOTIDE SEQUENCE [LARGE SCALE GENOMIC DNA]</scope>
    <source>
        <strain evidence="1 2">NBRC 15435</strain>
    </source>
</reference>
<proteinExistence type="predicted"/>
<dbReference type="EMBL" id="BOOO01000020">
    <property type="protein sequence ID" value="GII30805.1"/>
    <property type="molecule type" value="Genomic_DNA"/>
</dbReference>
<dbReference type="InterPro" id="IPR017853">
    <property type="entry name" value="GH"/>
</dbReference>
<gene>
    <name evidence="1" type="ORF">Pmi06nite_42470</name>
</gene>
<accession>A0A8J3TPM6</accession>
<comment type="caution">
    <text evidence="1">The sequence shown here is derived from an EMBL/GenBank/DDBJ whole genome shotgun (WGS) entry which is preliminary data.</text>
</comment>
<dbReference type="SUPFAM" id="SSF51445">
    <property type="entry name" value="(Trans)glycosidases"/>
    <property type="match status" value="1"/>
</dbReference>
<name>A0A8J3TPM6_9ACTN</name>